<dbReference type="Proteomes" id="UP000186143">
    <property type="component" value="Unassembled WGS sequence"/>
</dbReference>
<proteinExistence type="predicted"/>
<feature type="region of interest" description="Disordered" evidence="1">
    <location>
        <begin position="27"/>
        <end position="64"/>
    </location>
</feature>
<gene>
    <name evidence="2" type="ORF">BJF92_08800</name>
</gene>
<feature type="compositionally biased region" description="Low complexity" evidence="1">
    <location>
        <begin position="32"/>
        <end position="42"/>
    </location>
</feature>
<comment type="caution">
    <text evidence="2">The sequence shown here is derived from an EMBL/GenBank/DDBJ whole genome shotgun (WGS) entry which is preliminary data.</text>
</comment>
<organism evidence="2 3">
    <name type="scientific">Xaviernesmea rhizosphaerae</name>
    <dbReference type="NCBI Taxonomy" id="1672749"/>
    <lineage>
        <taxon>Bacteria</taxon>
        <taxon>Pseudomonadati</taxon>
        <taxon>Pseudomonadota</taxon>
        <taxon>Alphaproteobacteria</taxon>
        <taxon>Hyphomicrobiales</taxon>
        <taxon>Rhizobiaceae</taxon>
        <taxon>Rhizobium/Agrobacterium group</taxon>
        <taxon>Xaviernesmea</taxon>
    </lineage>
</organism>
<dbReference type="CDD" id="cd21631">
    <property type="entry name" value="RHH_CopG_NikR-like"/>
    <property type="match status" value="1"/>
</dbReference>
<reference evidence="2 3" key="1">
    <citation type="submission" date="2016-09" db="EMBL/GenBank/DDBJ databases">
        <title>Rhizobium sp. nov., a novel species isolated from the rice rhizosphere.</title>
        <authorList>
            <person name="Zhao J."/>
            <person name="Zhang X."/>
        </authorList>
    </citation>
    <scope>NUCLEOTIDE SEQUENCE [LARGE SCALE GENOMIC DNA]</scope>
    <source>
        <strain evidence="2 3">MH17</strain>
    </source>
</reference>
<dbReference type="OrthoDB" id="8379537at2"/>
<dbReference type="STRING" id="1672749.BJF92_08800"/>
<evidence type="ECO:0000313" key="3">
    <source>
        <dbReference type="Proteomes" id="UP000186143"/>
    </source>
</evidence>
<feature type="compositionally biased region" description="Basic and acidic residues" evidence="1">
    <location>
        <begin position="45"/>
        <end position="56"/>
    </location>
</feature>
<protein>
    <submittedName>
        <fullName evidence="2">Uncharacterized protein</fullName>
    </submittedName>
</protein>
<evidence type="ECO:0000256" key="1">
    <source>
        <dbReference type="SAM" id="MobiDB-lite"/>
    </source>
</evidence>
<dbReference type="EMBL" id="MKIO01000032">
    <property type="protein sequence ID" value="OLP54643.1"/>
    <property type="molecule type" value="Genomic_DNA"/>
</dbReference>
<dbReference type="RefSeq" id="WP_075635577.1">
    <property type="nucleotide sequence ID" value="NZ_MKIO01000032.1"/>
</dbReference>
<evidence type="ECO:0000313" key="2">
    <source>
        <dbReference type="EMBL" id="OLP54643.1"/>
    </source>
</evidence>
<name>A0A1Q9AHM1_9HYPH</name>
<sequence length="106" mass="11676">MTQFPSLPRSGRDLSDLNALIDASIGKSDVAPMSSPLPSSSPQQERPDIERRRPARDTAAQSQVERFRISIDPAVIVATKHAALQRKVAPSEIVELALRQYLNLET</sequence>
<dbReference type="AlphaFoldDB" id="A0A1Q9AHM1"/>
<accession>A0A1Q9AHM1</accession>